<protein>
    <submittedName>
        <fullName evidence="2">Uncharacterized protein</fullName>
    </submittedName>
</protein>
<reference evidence="2" key="2">
    <citation type="submission" date="2023-05" db="EMBL/GenBank/DDBJ databases">
        <authorList>
            <consortium name="Lawrence Berkeley National Laboratory"/>
            <person name="Steindorff A."/>
            <person name="Hensen N."/>
            <person name="Bonometti L."/>
            <person name="Westerberg I."/>
            <person name="Brannstrom I.O."/>
            <person name="Guillou S."/>
            <person name="Cros-Aarteil S."/>
            <person name="Calhoun S."/>
            <person name="Haridas S."/>
            <person name="Kuo A."/>
            <person name="Mondo S."/>
            <person name="Pangilinan J."/>
            <person name="Riley R."/>
            <person name="Labutti K."/>
            <person name="Andreopoulos B."/>
            <person name="Lipzen A."/>
            <person name="Chen C."/>
            <person name="Yanf M."/>
            <person name="Daum C."/>
            <person name="Ng V."/>
            <person name="Clum A."/>
            <person name="Ohm R."/>
            <person name="Martin F."/>
            <person name="Silar P."/>
            <person name="Natvig D."/>
            <person name="Lalanne C."/>
            <person name="Gautier V."/>
            <person name="Ament-Velasquez S.L."/>
            <person name="Kruys A."/>
            <person name="Hutchinson M.I."/>
            <person name="Powell A.J."/>
            <person name="Barry K."/>
            <person name="Miller A.N."/>
            <person name="Grigoriev I.V."/>
            <person name="Debuchy R."/>
            <person name="Gladieux P."/>
            <person name="Thoren M.H."/>
            <person name="Johannesson H."/>
        </authorList>
    </citation>
    <scope>NUCLEOTIDE SEQUENCE</scope>
    <source>
        <strain evidence="2">CBS 123565</strain>
    </source>
</reference>
<comment type="caution">
    <text evidence="2">The sequence shown here is derived from an EMBL/GenBank/DDBJ whole genome shotgun (WGS) entry which is preliminary data.</text>
</comment>
<feature type="region of interest" description="Disordered" evidence="1">
    <location>
        <begin position="43"/>
        <end position="108"/>
    </location>
</feature>
<accession>A0AAN6UVX6</accession>
<keyword evidence="3" id="KW-1185">Reference proteome</keyword>
<proteinExistence type="predicted"/>
<evidence type="ECO:0000313" key="2">
    <source>
        <dbReference type="EMBL" id="KAK4138826.1"/>
    </source>
</evidence>
<dbReference type="AlphaFoldDB" id="A0AAN6UVX6"/>
<sequence>MNGRLPGWIPCPFPWHGILSQNTHLISKLNQCSRMFPRPCDSHDPLIIDPSSASTHPRHGSAEVAAHSSNTPPQCELPPPPPSPTLSLARSSIEPSQNPSLIAPLSLT</sequence>
<name>A0AAN6UVX6_9PEZI</name>
<dbReference type="EMBL" id="MU853401">
    <property type="protein sequence ID" value="KAK4138826.1"/>
    <property type="molecule type" value="Genomic_DNA"/>
</dbReference>
<reference evidence="2" key="1">
    <citation type="journal article" date="2023" name="Mol. Phylogenet. Evol.">
        <title>Genome-scale phylogeny and comparative genomics of the fungal order Sordariales.</title>
        <authorList>
            <person name="Hensen N."/>
            <person name="Bonometti L."/>
            <person name="Westerberg I."/>
            <person name="Brannstrom I.O."/>
            <person name="Guillou S."/>
            <person name="Cros-Aarteil S."/>
            <person name="Calhoun S."/>
            <person name="Haridas S."/>
            <person name="Kuo A."/>
            <person name="Mondo S."/>
            <person name="Pangilinan J."/>
            <person name="Riley R."/>
            <person name="LaButti K."/>
            <person name="Andreopoulos B."/>
            <person name="Lipzen A."/>
            <person name="Chen C."/>
            <person name="Yan M."/>
            <person name="Daum C."/>
            <person name="Ng V."/>
            <person name="Clum A."/>
            <person name="Steindorff A."/>
            <person name="Ohm R.A."/>
            <person name="Martin F."/>
            <person name="Silar P."/>
            <person name="Natvig D.O."/>
            <person name="Lalanne C."/>
            <person name="Gautier V."/>
            <person name="Ament-Velasquez S.L."/>
            <person name="Kruys A."/>
            <person name="Hutchinson M.I."/>
            <person name="Powell A.J."/>
            <person name="Barry K."/>
            <person name="Miller A.N."/>
            <person name="Grigoriev I.V."/>
            <person name="Debuchy R."/>
            <person name="Gladieux P."/>
            <person name="Hiltunen Thoren M."/>
            <person name="Johannesson H."/>
        </authorList>
    </citation>
    <scope>NUCLEOTIDE SEQUENCE</scope>
    <source>
        <strain evidence="2">CBS 123565</strain>
    </source>
</reference>
<evidence type="ECO:0000256" key="1">
    <source>
        <dbReference type="SAM" id="MobiDB-lite"/>
    </source>
</evidence>
<evidence type="ECO:0000313" key="3">
    <source>
        <dbReference type="Proteomes" id="UP001304895"/>
    </source>
</evidence>
<gene>
    <name evidence="2" type="ORF">BT67DRAFT_23941</name>
</gene>
<organism evidence="2 3">
    <name type="scientific">Trichocladium antarcticum</name>
    <dbReference type="NCBI Taxonomy" id="1450529"/>
    <lineage>
        <taxon>Eukaryota</taxon>
        <taxon>Fungi</taxon>
        <taxon>Dikarya</taxon>
        <taxon>Ascomycota</taxon>
        <taxon>Pezizomycotina</taxon>
        <taxon>Sordariomycetes</taxon>
        <taxon>Sordariomycetidae</taxon>
        <taxon>Sordariales</taxon>
        <taxon>Chaetomiaceae</taxon>
        <taxon>Trichocladium</taxon>
    </lineage>
</organism>
<dbReference type="Proteomes" id="UP001304895">
    <property type="component" value="Unassembled WGS sequence"/>
</dbReference>
<feature type="compositionally biased region" description="Pro residues" evidence="1">
    <location>
        <begin position="75"/>
        <end position="84"/>
    </location>
</feature>